<dbReference type="EMBL" id="FN596837">
    <property type="protein sequence ID" value="CCB62941.1"/>
    <property type="molecule type" value="Genomic_DNA"/>
</dbReference>
<dbReference type="Proteomes" id="UP000009183">
    <property type="component" value="Unassembled WGS sequence, unordered"/>
</dbReference>
<dbReference type="OrthoDB" id="1727538at2759"/>
<dbReference type="PANTHER" id="PTHR35324:SF4">
    <property type="entry name" value="EXPRESSED PROTEIN"/>
    <property type="match status" value="1"/>
</dbReference>
<keyword evidence="4" id="KW-1185">Reference proteome</keyword>
<dbReference type="AlphaFoldDB" id="A5AYR6"/>
<evidence type="ECO:0000256" key="1">
    <source>
        <dbReference type="SAM" id="MobiDB-lite"/>
    </source>
</evidence>
<name>A5AYR6_VITVI</name>
<feature type="region of interest" description="Disordered" evidence="1">
    <location>
        <begin position="1"/>
        <end position="34"/>
    </location>
</feature>
<protein>
    <submittedName>
        <fullName evidence="2">Uncharacterized protein</fullName>
    </submittedName>
</protein>
<reference evidence="2" key="2">
    <citation type="journal article" date="2007" name="PLoS ONE">
        <title>The first genome sequence of an elite grapevine cultivar (Pinot noir Vitis vinifera L.): coping with a highly heterozygous genome.</title>
        <authorList>
            <person name="Velasco R."/>
            <person name="Zharkikh A."/>
            <person name="Troggio M."/>
            <person name="Cartwright D.A."/>
            <person name="Cestaro A."/>
            <person name="Pruss D."/>
            <person name="Pindo M."/>
            <person name="FitzGerald L.M."/>
            <person name="Vezzulli S."/>
            <person name="Reid J."/>
            <person name="Malacarne G."/>
            <person name="Iliev D."/>
            <person name="Coppola G."/>
            <person name="Wardell B."/>
            <person name="Micheletti D."/>
            <person name="Macalma T."/>
            <person name="Facci M."/>
            <person name="Mitchell J.T."/>
            <person name="Perazzolli M."/>
            <person name="Eldredge G."/>
            <person name="Gatto P."/>
            <person name="Oyzerski R."/>
            <person name="Moretto M."/>
            <person name="Gutin N."/>
            <person name="Stefanini M."/>
            <person name="Chen Y."/>
            <person name="Segala C."/>
            <person name="Davenport C."/>
            <person name="Dematte L."/>
            <person name="Mraz A."/>
            <person name="Battilana J."/>
            <person name="Stormo K."/>
            <person name="Costa F."/>
            <person name="Tao Q."/>
            <person name="Si-Ammour A."/>
            <person name="Harkins T."/>
            <person name="Lackey A."/>
            <person name="Perbost C."/>
            <person name="Taillon B."/>
            <person name="Stella A."/>
            <person name="Solovyev V."/>
            <person name="Fawcett J.A."/>
            <person name="Sterck L."/>
            <person name="Vandepoele K."/>
            <person name="Grando S.M."/>
            <person name="Toppo S."/>
            <person name="Moser C."/>
            <person name="Lanchbury J."/>
            <person name="Bogden R."/>
            <person name="Skolnick M."/>
            <person name="Sgaramella V."/>
            <person name="Bhatnagar S.K."/>
            <person name="Fontana P."/>
            <person name="Gutin A."/>
            <person name="Van de Peer Y."/>
            <person name="Salamini F."/>
            <person name="Viola R."/>
        </authorList>
    </citation>
    <scope>NUCLEOTIDE SEQUENCE</scope>
</reference>
<dbReference type="PaxDb" id="29760-VIT_00s1466g00010.t01"/>
<reference evidence="4" key="1">
    <citation type="journal article" date="2007" name="Nature">
        <title>The grapevine genome sequence suggests ancestral hexaploidization in major angiosperm phyla.</title>
        <authorList>
            <consortium name="The French-Italian Public Consortium for Grapevine Genome Characterization."/>
            <person name="Jaillon O."/>
            <person name="Aury J.-M."/>
            <person name="Noel B."/>
            <person name="Policriti A."/>
            <person name="Clepet C."/>
            <person name="Casagrande A."/>
            <person name="Choisne N."/>
            <person name="Aubourg S."/>
            <person name="Vitulo N."/>
            <person name="Jubin C."/>
            <person name="Vezzi A."/>
            <person name="Legeai F."/>
            <person name="Hugueney P."/>
            <person name="Dasilva C."/>
            <person name="Horner D."/>
            <person name="Mica E."/>
            <person name="Jublot D."/>
            <person name="Poulain J."/>
            <person name="Bruyere C."/>
            <person name="Billault A."/>
            <person name="Segurens B."/>
            <person name="Gouyvenoux M."/>
            <person name="Ugarte E."/>
            <person name="Cattonaro F."/>
            <person name="Anthouard V."/>
            <person name="Vico V."/>
            <person name="Del Fabbro C."/>
            <person name="Alaux M."/>
            <person name="Di Gaspero G."/>
            <person name="Dumas V."/>
            <person name="Felice N."/>
            <person name="Paillard S."/>
            <person name="Juman I."/>
            <person name="Moroldo M."/>
            <person name="Scalabrin S."/>
            <person name="Canaguier A."/>
            <person name="Le Clainche I."/>
            <person name="Malacrida G."/>
            <person name="Durand E."/>
            <person name="Pesole G."/>
            <person name="Laucou V."/>
            <person name="Chatelet P."/>
            <person name="Merdinoglu D."/>
            <person name="Delledonne M."/>
            <person name="Pezzotti M."/>
            <person name="Lecharny A."/>
            <person name="Scarpelli C."/>
            <person name="Artiguenave F."/>
            <person name="Pe M.E."/>
            <person name="Valle G."/>
            <person name="Morgante M."/>
            <person name="Caboche M."/>
            <person name="Adam-Blondon A.-F."/>
            <person name="Weissenbach J."/>
            <person name="Quetier F."/>
            <person name="Wincker P."/>
        </authorList>
    </citation>
    <scope>NUCLEOTIDE SEQUENCE [LARGE SCALE GENOMIC DNA]</scope>
    <source>
        <strain evidence="4">cv. Pinot noir / PN40024</strain>
    </source>
</reference>
<dbReference type="EMBL" id="AM440509">
    <property type="protein sequence ID" value="CAN82712.1"/>
    <property type="molecule type" value="Genomic_DNA"/>
</dbReference>
<reference evidence="3" key="3">
    <citation type="submission" date="2011-05" db="EMBL/GenBank/DDBJ databases">
        <title>High quality assembly and annotation of grapevine genome.</title>
        <authorList>
            <person name="Vitulo N."/>
            <person name="Olivier J."/>
            <person name="Forcato C."/>
            <person name="Albiero A."/>
            <person name="D'Angelo M."/>
            <person name="Zimbello R."/>
            <person name="Schiavon R."/>
            <person name="Rigobello C."/>
            <person name="Policriti A."/>
            <person name="Clepet C."/>
            <person name="Casagrande A."/>
            <person name="Choisne N."/>
            <person name="Vezzi A."/>
            <person name="Hugueney P."/>
            <person name="Horner D."/>
            <person name="Mica E."/>
            <person name="Cattonaro F."/>
            <person name="Del Fabbro C."/>
            <person name="Alaux M."/>
            <person name="Di Gaspero G."/>
            <person name="Scalabrin S."/>
            <person name="Pesole G."/>
            <person name="Delledonne M."/>
            <person name="Pezzotti M."/>
            <person name="Pe E.M."/>
            <person name="Caboche M."/>
            <person name="Adam-Blondon A.-F."/>
            <person name="Weissenbach J."/>
            <person name="Quetier F."/>
            <person name="Wincker P."/>
            <person name="Morgante M."/>
            <person name="Valle G."/>
        </authorList>
    </citation>
    <scope>NUCLEOTIDE SEQUENCE</scope>
</reference>
<gene>
    <name evidence="3" type="ORF">VIT_00s1466g00010</name>
    <name evidence="2" type="ORF">VITISV_030452</name>
</gene>
<proteinExistence type="predicted"/>
<evidence type="ECO:0000313" key="4">
    <source>
        <dbReference type="Proteomes" id="UP000009183"/>
    </source>
</evidence>
<organism evidence="2">
    <name type="scientific">Vitis vinifera</name>
    <name type="common">Grape</name>
    <dbReference type="NCBI Taxonomy" id="29760"/>
    <lineage>
        <taxon>Eukaryota</taxon>
        <taxon>Viridiplantae</taxon>
        <taxon>Streptophyta</taxon>
        <taxon>Embryophyta</taxon>
        <taxon>Tracheophyta</taxon>
        <taxon>Spermatophyta</taxon>
        <taxon>Magnoliopsida</taxon>
        <taxon>eudicotyledons</taxon>
        <taxon>Gunneridae</taxon>
        <taxon>Pentapetalae</taxon>
        <taxon>rosids</taxon>
        <taxon>Vitales</taxon>
        <taxon>Vitaceae</taxon>
        <taxon>Viteae</taxon>
        <taxon>Vitis</taxon>
    </lineage>
</organism>
<dbReference type="PANTHER" id="PTHR35324">
    <property type="entry name" value="BNAA08G03750D PROTEIN"/>
    <property type="match status" value="1"/>
</dbReference>
<evidence type="ECO:0000313" key="3">
    <source>
        <dbReference type="EMBL" id="CCB62941.1"/>
    </source>
</evidence>
<sequence length="93" mass="10475">MDYRITKAPPSSSLAQKVNHQSPGEDGAETMSSVTSHLYLRSSETLDKDVVLRRIRYHKVRTRVRALLSTSPSSVTVDKDKWVDLQDDAFSNP</sequence>
<feature type="compositionally biased region" description="Polar residues" evidence="1">
    <location>
        <begin position="9"/>
        <end position="22"/>
    </location>
</feature>
<dbReference type="HOGENOM" id="CLU_169274_0_0_1"/>
<accession>A5AYR6</accession>
<dbReference type="InParanoid" id="A5AYR6"/>
<evidence type="ECO:0000313" key="2">
    <source>
        <dbReference type="EMBL" id="CAN82712.1"/>
    </source>
</evidence>